<comment type="caution">
    <text evidence="9">The sequence shown here is derived from an EMBL/GenBank/DDBJ whole genome shotgun (WGS) entry which is preliminary data.</text>
</comment>
<feature type="transmembrane region" description="Helical" evidence="8">
    <location>
        <begin position="310"/>
        <end position="332"/>
    </location>
</feature>
<dbReference type="Proteomes" id="UP000292702">
    <property type="component" value="Unassembled WGS sequence"/>
</dbReference>
<dbReference type="GO" id="GO:0015205">
    <property type="term" value="F:nucleobase transmembrane transporter activity"/>
    <property type="evidence" value="ECO:0007669"/>
    <property type="project" value="TreeGrafter"/>
</dbReference>
<feature type="transmembrane region" description="Helical" evidence="8">
    <location>
        <begin position="344"/>
        <end position="365"/>
    </location>
</feature>
<sequence length="491" mass="52354">MPLHSRADSGAPYQSLPSEDDANTSLLRRSLDLDDEDALAEELVSQDVHSSGDARIRWIYFVLGAAVLLPWNVIITATPFFLSRLEGTSLKGTFSSYLSMSFTISNFAFLAHATVSADQSTNTRNVFLSIAALTLLTFLFTVSTFIQGPAGLFFAFVILNGVFQAAAGSYLQTSVISVASLFGPTALQAMMAGQAAVGVAVSAVQVVSAASSVRGEPIPGVVVVESNPEERSAFAFFALSTAFLVLSAGAHAWLTRLPSYKAVVGQFSQIQHVARGDAGAMEVDPAQVAPPPQANAEKRDQIARVAKSNLIYNLGVAYVFIATLAVFPPITISIQPTNPSTHPLLFSAVHFLVFNVGDFAGRYAISFPRLHIWSSRRLLVLSLARTLFIPIFLMCNVQRGSSATSSSAIISSDVLYMLILLVFGLSNGYVSSMTLIAAASVEHNPYLKTRVEDVDVTATVASFFLIGGLVVGSFASFGVRAAVCDCNPFYS</sequence>
<dbReference type="AlphaFoldDB" id="A0A4V2MWM3"/>
<feature type="transmembrane region" description="Helical" evidence="8">
    <location>
        <begin position="460"/>
        <end position="483"/>
    </location>
</feature>
<dbReference type="PANTHER" id="PTHR10332">
    <property type="entry name" value="EQUILIBRATIVE NUCLEOSIDE TRANSPORTER"/>
    <property type="match status" value="1"/>
</dbReference>
<feature type="transmembrane region" description="Helical" evidence="8">
    <location>
        <begin position="126"/>
        <end position="146"/>
    </location>
</feature>
<feature type="transmembrane region" description="Helical" evidence="8">
    <location>
        <begin position="58"/>
        <end position="82"/>
    </location>
</feature>
<dbReference type="GO" id="GO:0005886">
    <property type="term" value="C:plasma membrane"/>
    <property type="evidence" value="ECO:0007669"/>
    <property type="project" value="TreeGrafter"/>
</dbReference>
<name>A0A4V2MWM3_9APHY</name>
<evidence type="ECO:0000256" key="7">
    <source>
        <dbReference type="SAM" id="MobiDB-lite"/>
    </source>
</evidence>
<feature type="transmembrane region" description="Helical" evidence="8">
    <location>
        <begin position="414"/>
        <end position="439"/>
    </location>
</feature>
<evidence type="ECO:0000256" key="5">
    <source>
        <dbReference type="ARBA" id="ARBA00022989"/>
    </source>
</evidence>
<feature type="transmembrane region" description="Helical" evidence="8">
    <location>
        <begin position="233"/>
        <end position="254"/>
    </location>
</feature>
<evidence type="ECO:0000256" key="6">
    <source>
        <dbReference type="ARBA" id="ARBA00023136"/>
    </source>
</evidence>
<proteinExistence type="inferred from homology"/>
<dbReference type="Pfam" id="PF01733">
    <property type="entry name" value="Nucleoside_tran"/>
    <property type="match status" value="1"/>
</dbReference>
<dbReference type="PANTHER" id="PTHR10332:SF88">
    <property type="entry name" value="EQUILIBRATIVE NUCLEOSIDE TRANSPORTER 1, ISOFORM A"/>
    <property type="match status" value="1"/>
</dbReference>
<evidence type="ECO:0000256" key="8">
    <source>
        <dbReference type="SAM" id="Phobius"/>
    </source>
</evidence>
<dbReference type="EMBL" id="RWJN01000120">
    <property type="protein sequence ID" value="TCD66817.1"/>
    <property type="molecule type" value="Genomic_DNA"/>
</dbReference>
<evidence type="ECO:0000256" key="4">
    <source>
        <dbReference type="ARBA" id="ARBA00022692"/>
    </source>
</evidence>
<dbReference type="OrthoDB" id="10261753at2759"/>
<keyword evidence="10" id="KW-1185">Reference proteome</keyword>
<keyword evidence="6 8" id="KW-0472">Membrane</keyword>
<evidence type="ECO:0000313" key="10">
    <source>
        <dbReference type="Proteomes" id="UP000292702"/>
    </source>
</evidence>
<dbReference type="PIRSF" id="PIRSF016379">
    <property type="entry name" value="ENT"/>
    <property type="match status" value="1"/>
</dbReference>
<accession>A0A4V2MWM3</accession>
<dbReference type="PRINTS" id="PR01130">
    <property type="entry name" value="DERENTRNSPRT"/>
</dbReference>
<keyword evidence="5 8" id="KW-1133">Transmembrane helix</keyword>
<keyword evidence="3" id="KW-0813">Transport</keyword>
<evidence type="ECO:0000313" key="9">
    <source>
        <dbReference type="EMBL" id="TCD66817.1"/>
    </source>
</evidence>
<evidence type="ECO:0008006" key="11">
    <source>
        <dbReference type="Google" id="ProtNLM"/>
    </source>
</evidence>
<organism evidence="9 10">
    <name type="scientific">Steccherinum ochraceum</name>
    <dbReference type="NCBI Taxonomy" id="92696"/>
    <lineage>
        <taxon>Eukaryota</taxon>
        <taxon>Fungi</taxon>
        <taxon>Dikarya</taxon>
        <taxon>Basidiomycota</taxon>
        <taxon>Agaricomycotina</taxon>
        <taxon>Agaricomycetes</taxon>
        <taxon>Polyporales</taxon>
        <taxon>Steccherinaceae</taxon>
        <taxon>Steccherinum</taxon>
    </lineage>
</organism>
<dbReference type="InterPro" id="IPR002259">
    <property type="entry name" value="Eqnu_transpt"/>
</dbReference>
<comment type="subcellular location">
    <subcellularLocation>
        <location evidence="1">Membrane</location>
        <topology evidence="1">Multi-pass membrane protein</topology>
    </subcellularLocation>
</comment>
<feature type="transmembrane region" description="Helical" evidence="8">
    <location>
        <begin position="377"/>
        <end position="394"/>
    </location>
</feature>
<reference evidence="9 10" key="1">
    <citation type="submission" date="2018-11" db="EMBL/GenBank/DDBJ databases">
        <title>Genome assembly of Steccherinum ochraceum LE-BIN_3174, the white-rot fungus of the Steccherinaceae family (The Residual Polyporoid clade, Polyporales, Basidiomycota).</title>
        <authorList>
            <person name="Fedorova T.V."/>
            <person name="Glazunova O.A."/>
            <person name="Landesman E.O."/>
            <person name="Moiseenko K.V."/>
            <person name="Psurtseva N.V."/>
            <person name="Savinova O.S."/>
            <person name="Shakhova N.V."/>
            <person name="Tyazhelova T.V."/>
            <person name="Vasina D.V."/>
        </authorList>
    </citation>
    <scope>NUCLEOTIDE SEQUENCE [LARGE SCALE GENOMIC DNA]</scope>
    <source>
        <strain evidence="9 10">LE-BIN_3174</strain>
    </source>
</reference>
<protein>
    <recommendedName>
        <fullName evidence="11">Nucleoside transporter</fullName>
    </recommendedName>
</protein>
<feature type="transmembrane region" description="Helical" evidence="8">
    <location>
        <begin position="152"/>
        <end position="171"/>
    </location>
</feature>
<evidence type="ECO:0000256" key="3">
    <source>
        <dbReference type="ARBA" id="ARBA00022448"/>
    </source>
</evidence>
<keyword evidence="4 8" id="KW-0812">Transmembrane</keyword>
<gene>
    <name evidence="9" type="ORF">EIP91_000895</name>
</gene>
<dbReference type="STRING" id="92696.A0A4V2MWM3"/>
<evidence type="ECO:0000256" key="2">
    <source>
        <dbReference type="ARBA" id="ARBA00007965"/>
    </source>
</evidence>
<comment type="similarity">
    <text evidence="2">Belongs to the SLC29A/ENT transporter (TC 2.A.57) family.</text>
</comment>
<feature type="region of interest" description="Disordered" evidence="7">
    <location>
        <begin position="1"/>
        <end position="20"/>
    </location>
</feature>
<evidence type="ECO:0000256" key="1">
    <source>
        <dbReference type="ARBA" id="ARBA00004141"/>
    </source>
</evidence>
<dbReference type="GO" id="GO:0000329">
    <property type="term" value="C:fungal-type vacuole membrane"/>
    <property type="evidence" value="ECO:0007669"/>
    <property type="project" value="TreeGrafter"/>
</dbReference>
<dbReference type="GO" id="GO:0034257">
    <property type="term" value="F:nicotinamide riboside transmembrane transporter activity"/>
    <property type="evidence" value="ECO:0007669"/>
    <property type="project" value="TreeGrafter"/>
</dbReference>
<feature type="transmembrane region" description="Helical" evidence="8">
    <location>
        <begin position="94"/>
        <end position="114"/>
    </location>
</feature>